<dbReference type="HAMAP" id="MF_02055">
    <property type="entry name" value="Recomb_XerA"/>
    <property type="match status" value="1"/>
</dbReference>
<evidence type="ECO:0000256" key="2">
    <source>
        <dbReference type="ARBA" id="ARBA00022908"/>
    </source>
</evidence>
<dbReference type="InterPro" id="IPR002104">
    <property type="entry name" value="Integrase_catalytic"/>
</dbReference>
<dbReference type="Gene3D" id="1.10.150.130">
    <property type="match status" value="1"/>
</dbReference>
<evidence type="ECO:0000256" key="3">
    <source>
        <dbReference type="ARBA" id="ARBA00023125"/>
    </source>
</evidence>
<proteinExistence type="inferred from homology"/>
<evidence type="ECO:0000313" key="8">
    <source>
        <dbReference type="EMBL" id="HGI87820.1"/>
    </source>
</evidence>
<dbReference type="Gene3D" id="1.10.443.10">
    <property type="entry name" value="Intergrase catalytic core"/>
    <property type="match status" value="1"/>
</dbReference>
<dbReference type="PROSITE" id="PS51900">
    <property type="entry name" value="CB"/>
    <property type="match status" value="1"/>
</dbReference>
<keyword evidence="2 5" id="KW-0229">DNA integration</keyword>
<organism evidence="8">
    <name type="scientific">Ignisphaera aggregans</name>
    <dbReference type="NCBI Taxonomy" id="334771"/>
    <lineage>
        <taxon>Archaea</taxon>
        <taxon>Thermoproteota</taxon>
        <taxon>Thermoprotei</taxon>
        <taxon>Desulfurococcales</taxon>
        <taxon>Desulfurococcaceae</taxon>
        <taxon>Ignisphaera</taxon>
    </lineage>
</organism>
<evidence type="ECO:0000259" key="6">
    <source>
        <dbReference type="PROSITE" id="PS51898"/>
    </source>
</evidence>
<dbReference type="GO" id="GO:0005737">
    <property type="term" value="C:cytoplasm"/>
    <property type="evidence" value="ECO:0007669"/>
    <property type="project" value="UniProtKB-SubCell"/>
</dbReference>
<feature type="active site" evidence="5">
    <location>
        <position position="269"/>
    </location>
</feature>
<dbReference type="GO" id="GO:0003677">
    <property type="term" value="F:DNA binding"/>
    <property type="evidence" value="ECO:0007669"/>
    <property type="project" value="UniProtKB-UniRule"/>
</dbReference>
<dbReference type="InterPro" id="IPR010998">
    <property type="entry name" value="Integrase_recombinase_N"/>
</dbReference>
<dbReference type="NCBIfam" id="NF040815">
    <property type="entry name" value="recomb_XerA_Arch"/>
    <property type="match status" value="1"/>
</dbReference>
<keyword evidence="1 5" id="KW-0963">Cytoplasm</keyword>
<feature type="active site" evidence="5">
    <location>
        <position position="243"/>
    </location>
</feature>
<accession>A0A7C4BCH2</accession>
<evidence type="ECO:0000256" key="1">
    <source>
        <dbReference type="ARBA" id="ARBA00022490"/>
    </source>
</evidence>
<dbReference type="PROSITE" id="PS51898">
    <property type="entry name" value="TYR_RECOMBINASE"/>
    <property type="match status" value="1"/>
</dbReference>
<keyword evidence="4 5" id="KW-0233">DNA recombination</keyword>
<reference evidence="8" key="1">
    <citation type="journal article" date="2020" name="mSystems">
        <title>Genome- and Community-Level Interaction Insights into Carbon Utilization and Element Cycling Functions of Hydrothermarchaeota in Hydrothermal Sediment.</title>
        <authorList>
            <person name="Zhou Z."/>
            <person name="Liu Y."/>
            <person name="Xu W."/>
            <person name="Pan J."/>
            <person name="Luo Z.H."/>
            <person name="Li M."/>
        </authorList>
    </citation>
    <scope>NUCLEOTIDE SEQUENCE [LARGE SCALE GENOMIC DNA]</scope>
    <source>
        <strain evidence="8">SpSt-732</strain>
    </source>
</reference>
<comment type="subcellular location">
    <subcellularLocation>
        <location evidence="5">Cytoplasm</location>
    </subcellularLocation>
</comment>
<evidence type="ECO:0000256" key="4">
    <source>
        <dbReference type="ARBA" id="ARBA00023172"/>
    </source>
</evidence>
<feature type="active site" evidence="5">
    <location>
        <position position="182"/>
    </location>
</feature>
<evidence type="ECO:0000256" key="5">
    <source>
        <dbReference type="HAMAP-Rule" id="MF_02055"/>
    </source>
</evidence>
<comment type="similarity">
    <text evidence="5">Belongs to the 'phage' integrase family. XerA subfamily.</text>
</comment>
<dbReference type="PANTHER" id="PTHR30349:SF41">
    <property type="entry name" value="INTEGRASE_RECOMBINASE PROTEIN MJ0367-RELATED"/>
    <property type="match status" value="1"/>
</dbReference>
<evidence type="ECO:0000259" key="7">
    <source>
        <dbReference type="PROSITE" id="PS51900"/>
    </source>
</evidence>
<dbReference type="InterPro" id="IPR026870">
    <property type="entry name" value="Zinc_ribbon_dom"/>
</dbReference>
<protein>
    <recommendedName>
        <fullName evidence="5">Tyrosine recombinase XerA</fullName>
    </recommendedName>
</protein>
<feature type="active site" evidence="5">
    <location>
        <position position="246"/>
    </location>
</feature>
<dbReference type="CDD" id="cd00397">
    <property type="entry name" value="DNA_BRE_C"/>
    <property type="match status" value="1"/>
</dbReference>
<keyword evidence="3 5" id="KW-0238">DNA-binding</keyword>
<dbReference type="Pfam" id="PF00589">
    <property type="entry name" value="Phage_integrase"/>
    <property type="match status" value="1"/>
</dbReference>
<dbReference type="SUPFAM" id="SSF56349">
    <property type="entry name" value="DNA breaking-rejoining enzymes"/>
    <property type="match status" value="1"/>
</dbReference>
<dbReference type="GO" id="GO:0006313">
    <property type="term" value="P:DNA transposition"/>
    <property type="evidence" value="ECO:0007669"/>
    <property type="project" value="UniProtKB-UniRule"/>
</dbReference>
<dbReference type="InterPro" id="IPR044068">
    <property type="entry name" value="CB"/>
</dbReference>
<sequence length="356" mass="41099">MPRIDVGKAPAEYLELGSRELVDRFLTVLEASGADEKTVKSYRAALMDFFSFVGWKSVKSLSHDDVLKWRVERLKNGFPGEKYGDRRSREATLYYYTIFLKRFFDWLGLGLNVPQVRRPRRKEVQALKQEDIIKLFNASRDLLDLLILALTLETGLRSEELLSLRFSDIDLDSREIRVRNAKYDEERVVVMGDITYQLMQQLASLKRFDSDERVVPMSYSGLYKRLKSLAKRSGVDPSKVRPHILRHTFATEALKRGLNIVSLQKLLGHKDLKTTQVYLHMMREDVKNEYMRSFRGILTPIQPTQALMQAPAPAMHTQSYSLSCAQPPSSRLCPYCNSQIPYNARFCPYCGARVQL</sequence>
<feature type="active site" description="O-(3'-phospho-DNA)-tyrosine intermediate" evidence="5">
    <location>
        <position position="278"/>
    </location>
</feature>
<dbReference type="Pfam" id="PF13240">
    <property type="entry name" value="Zn_Ribbon_1"/>
    <property type="match status" value="1"/>
</dbReference>
<dbReference type="GO" id="GO:0009037">
    <property type="term" value="F:tyrosine-based site-specific recombinase activity"/>
    <property type="evidence" value="ECO:0007669"/>
    <property type="project" value="UniProtKB-UniRule"/>
</dbReference>
<comment type="function">
    <text evidence="5">Site-specific tyrosine recombinase, which acts by catalyzing the cutting and rejoining of the recombining DNA molecules.</text>
</comment>
<feature type="domain" description="Core-binding (CB)" evidence="7">
    <location>
        <begin position="16"/>
        <end position="108"/>
    </location>
</feature>
<name>A0A7C4BCH2_9CREN</name>
<dbReference type="PANTHER" id="PTHR30349">
    <property type="entry name" value="PHAGE INTEGRASE-RELATED"/>
    <property type="match status" value="1"/>
</dbReference>
<feature type="domain" description="Tyr recombinase" evidence="6">
    <location>
        <begin position="122"/>
        <end position="291"/>
    </location>
</feature>
<dbReference type="InterPro" id="IPR050090">
    <property type="entry name" value="Tyrosine_recombinase_XerCD"/>
</dbReference>
<dbReference type="InterPro" id="IPR011010">
    <property type="entry name" value="DNA_brk_join_enz"/>
</dbReference>
<dbReference type="InterPro" id="IPR033686">
    <property type="entry name" value="XerA"/>
</dbReference>
<gene>
    <name evidence="5" type="primary">xerA</name>
    <name evidence="8" type="ORF">ENV14_05460</name>
</gene>
<dbReference type="EMBL" id="DTFF01000046">
    <property type="protein sequence ID" value="HGI87820.1"/>
    <property type="molecule type" value="Genomic_DNA"/>
</dbReference>
<comment type="caution">
    <text evidence="8">The sequence shown here is derived from an EMBL/GenBank/DDBJ whole genome shotgun (WGS) entry which is preliminary data.</text>
</comment>
<dbReference type="AlphaFoldDB" id="A0A7C4BCH2"/>
<dbReference type="InterPro" id="IPR013762">
    <property type="entry name" value="Integrase-like_cat_sf"/>
</dbReference>
<feature type="active site" evidence="5">
    <location>
        <position position="157"/>
    </location>
</feature>